<keyword evidence="4" id="KW-0472">Membrane</keyword>
<evidence type="ECO:0000256" key="2">
    <source>
        <dbReference type="ARBA" id="ARBA00022676"/>
    </source>
</evidence>
<comment type="similarity">
    <text evidence="1">Belongs to the glycosyltransferase 2 family.</text>
</comment>
<sequence>MVVNFDTGFPWVDTFLTVVLMILFTYPILGGFAWFIGVICNRFLFRYRQLEWIPIPEEIEPMITIMVPAHNEEIVIEDTIHYLMNNLNYSNYEVLVTDDGSTDQTPVILDRLMEQYPNLRVLRIEKNQGKAHAFNIGVGFAKGELILSNDADTVPEPDALWKYVNYFIRQDSINISAITANMDVQTAQRS</sequence>
<dbReference type="GO" id="GO:0016757">
    <property type="term" value="F:glycosyltransferase activity"/>
    <property type="evidence" value="ECO:0007669"/>
    <property type="project" value="UniProtKB-KW"/>
</dbReference>
<dbReference type="AlphaFoldDB" id="A0ABD5FFJ7"/>
<keyword evidence="4" id="KW-0812">Transmembrane</keyword>
<gene>
    <name evidence="6" type="ORF">P7I34_00065</name>
</gene>
<evidence type="ECO:0000259" key="5">
    <source>
        <dbReference type="Pfam" id="PF00535"/>
    </source>
</evidence>
<dbReference type="Pfam" id="PF00535">
    <property type="entry name" value="Glycos_transf_2"/>
    <property type="match status" value="1"/>
</dbReference>
<dbReference type="InterPro" id="IPR001173">
    <property type="entry name" value="Glyco_trans_2-like"/>
</dbReference>
<comment type="caution">
    <text evidence="6">The sequence shown here is derived from an EMBL/GenBank/DDBJ whole genome shotgun (WGS) entry which is preliminary data.</text>
</comment>
<dbReference type="InterPro" id="IPR029044">
    <property type="entry name" value="Nucleotide-diphossugar_trans"/>
</dbReference>
<feature type="domain" description="Glycosyltransferase 2-like" evidence="5">
    <location>
        <begin position="64"/>
        <end position="181"/>
    </location>
</feature>
<evidence type="ECO:0000256" key="4">
    <source>
        <dbReference type="SAM" id="Phobius"/>
    </source>
</evidence>
<name>A0ABD5FFJ7_ENTCA</name>
<dbReference type="SUPFAM" id="SSF53448">
    <property type="entry name" value="Nucleotide-diphospho-sugar transferases"/>
    <property type="match status" value="1"/>
</dbReference>
<proteinExistence type="inferred from homology"/>
<evidence type="ECO:0000256" key="3">
    <source>
        <dbReference type="ARBA" id="ARBA00022679"/>
    </source>
</evidence>
<dbReference type="PANTHER" id="PTHR43630:SF1">
    <property type="entry name" value="POLY-BETA-1,6-N-ACETYL-D-GLUCOSAMINE SYNTHASE"/>
    <property type="match status" value="1"/>
</dbReference>
<dbReference type="EMBL" id="JARQDZ010000001">
    <property type="protein sequence ID" value="MDT2981034.1"/>
    <property type="molecule type" value="Genomic_DNA"/>
</dbReference>
<keyword evidence="2" id="KW-0328">Glycosyltransferase</keyword>
<feature type="transmembrane region" description="Helical" evidence="4">
    <location>
        <begin position="15"/>
        <end position="40"/>
    </location>
</feature>
<reference evidence="6 7" key="1">
    <citation type="submission" date="2023-03" db="EMBL/GenBank/DDBJ databases">
        <authorList>
            <person name="Shen W."/>
            <person name="Cai J."/>
        </authorList>
    </citation>
    <scope>NUCLEOTIDE SEQUENCE [LARGE SCALE GENOMIC DNA]</scope>
    <source>
        <strain evidence="6 7">B516</strain>
    </source>
</reference>
<dbReference type="Proteomes" id="UP001253851">
    <property type="component" value="Unassembled WGS sequence"/>
</dbReference>
<evidence type="ECO:0000256" key="1">
    <source>
        <dbReference type="ARBA" id="ARBA00006739"/>
    </source>
</evidence>
<dbReference type="Gene3D" id="3.90.550.10">
    <property type="entry name" value="Spore Coat Polysaccharide Biosynthesis Protein SpsA, Chain A"/>
    <property type="match status" value="1"/>
</dbReference>
<dbReference type="CDD" id="cd06423">
    <property type="entry name" value="CESA_like"/>
    <property type="match status" value="1"/>
</dbReference>
<keyword evidence="4" id="KW-1133">Transmembrane helix</keyword>
<keyword evidence="3" id="KW-0808">Transferase</keyword>
<protein>
    <submittedName>
        <fullName evidence="6">Glycosyltransferase family 2 protein</fullName>
    </submittedName>
</protein>
<organism evidence="6 7">
    <name type="scientific">Enterococcus casseliflavus</name>
    <name type="common">Enterococcus flavescens</name>
    <dbReference type="NCBI Taxonomy" id="37734"/>
    <lineage>
        <taxon>Bacteria</taxon>
        <taxon>Bacillati</taxon>
        <taxon>Bacillota</taxon>
        <taxon>Bacilli</taxon>
        <taxon>Lactobacillales</taxon>
        <taxon>Enterococcaceae</taxon>
        <taxon>Enterococcus</taxon>
    </lineage>
</organism>
<evidence type="ECO:0000313" key="7">
    <source>
        <dbReference type="Proteomes" id="UP001253851"/>
    </source>
</evidence>
<dbReference type="RefSeq" id="WP_311956616.1">
    <property type="nucleotide sequence ID" value="NZ_JARQDZ010000001.1"/>
</dbReference>
<dbReference type="PANTHER" id="PTHR43630">
    <property type="entry name" value="POLY-BETA-1,6-N-ACETYL-D-GLUCOSAMINE SYNTHASE"/>
    <property type="match status" value="1"/>
</dbReference>
<accession>A0ABD5FFJ7</accession>
<evidence type="ECO:0000313" key="6">
    <source>
        <dbReference type="EMBL" id="MDT2981034.1"/>
    </source>
</evidence>